<proteinExistence type="predicted"/>
<evidence type="ECO:0000313" key="3">
    <source>
        <dbReference type="Proteomes" id="UP000235826"/>
    </source>
</evidence>
<dbReference type="AlphaFoldDB" id="A0A2K9PU84"/>
<feature type="transmembrane region" description="Helical" evidence="1">
    <location>
        <begin position="36"/>
        <end position="57"/>
    </location>
</feature>
<evidence type="ECO:0000313" key="2">
    <source>
        <dbReference type="EMBL" id="AUP80630.1"/>
    </source>
</evidence>
<name>A0A2K9PU84_9FLAO</name>
<gene>
    <name evidence="2" type="ORF">C1H87_18700</name>
</gene>
<reference evidence="2 3" key="1">
    <citation type="submission" date="2018-01" db="EMBL/GenBank/DDBJ databases">
        <title>Complete genome sequence of Flavivirga eckloniae ECD14 isolated from seaweed Ecklonia cava.</title>
        <authorList>
            <person name="Lee J.H."/>
            <person name="Baik K.S."/>
            <person name="Seong C.N."/>
        </authorList>
    </citation>
    <scope>NUCLEOTIDE SEQUENCE [LARGE SCALE GENOMIC DNA]</scope>
    <source>
        <strain evidence="2 3">ECD14</strain>
    </source>
</reference>
<accession>A0A2K9PU84</accession>
<dbReference type="Proteomes" id="UP000235826">
    <property type="component" value="Chromosome"/>
</dbReference>
<sequence length="59" mass="6614">MSDSDYILVIAIVVTSLLLNIDALKNRQEKNFFKAITDFLFVPLVISILVISVLLGFND</sequence>
<organism evidence="2 3">
    <name type="scientific">Flavivirga eckloniae</name>
    <dbReference type="NCBI Taxonomy" id="1803846"/>
    <lineage>
        <taxon>Bacteria</taxon>
        <taxon>Pseudomonadati</taxon>
        <taxon>Bacteroidota</taxon>
        <taxon>Flavobacteriia</taxon>
        <taxon>Flavobacteriales</taxon>
        <taxon>Flavobacteriaceae</taxon>
        <taxon>Flavivirga</taxon>
    </lineage>
</organism>
<keyword evidence="1" id="KW-0812">Transmembrane</keyword>
<dbReference type="EMBL" id="CP025791">
    <property type="protein sequence ID" value="AUP80630.1"/>
    <property type="molecule type" value="Genomic_DNA"/>
</dbReference>
<evidence type="ECO:0000256" key="1">
    <source>
        <dbReference type="SAM" id="Phobius"/>
    </source>
</evidence>
<keyword evidence="3" id="KW-1185">Reference proteome</keyword>
<keyword evidence="1" id="KW-0472">Membrane</keyword>
<keyword evidence="1" id="KW-1133">Transmembrane helix</keyword>
<protein>
    <submittedName>
        <fullName evidence="2">Uncharacterized protein</fullName>
    </submittedName>
</protein>
<feature type="transmembrane region" description="Helical" evidence="1">
    <location>
        <begin position="6"/>
        <end position="24"/>
    </location>
</feature>
<dbReference type="KEGG" id="fek:C1H87_18700"/>